<dbReference type="FunFam" id="3.40.50.300:FF:000129">
    <property type="entry name" value="Replication factor C subunit 5"/>
    <property type="match status" value="1"/>
</dbReference>
<evidence type="ECO:0000313" key="8">
    <source>
        <dbReference type="EMBL" id="CAG9322067.1"/>
    </source>
</evidence>
<dbReference type="GO" id="GO:0005663">
    <property type="term" value="C:DNA replication factor C complex"/>
    <property type="evidence" value="ECO:0007669"/>
    <property type="project" value="TreeGrafter"/>
</dbReference>
<keyword evidence="3" id="KW-0235">DNA replication</keyword>
<keyword evidence="4" id="KW-0547">Nucleotide-binding</keyword>
<dbReference type="InterPro" id="IPR003593">
    <property type="entry name" value="AAA+_ATPase"/>
</dbReference>
<comment type="similarity">
    <text evidence="2">Belongs to the activator 1 small subunits family.</text>
</comment>
<dbReference type="FunFam" id="1.20.272.10:FF:000004">
    <property type="entry name" value="Replication factor C subunit 5"/>
    <property type="match status" value="1"/>
</dbReference>
<evidence type="ECO:0000256" key="4">
    <source>
        <dbReference type="ARBA" id="ARBA00022741"/>
    </source>
</evidence>
<dbReference type="NCBIfam" id="NF001679">
    <property type="entry name" value="PRK00440.1"/>
    <property type="match status" value="1"/>
</dbReference>
<dbReference type="InterPro" id="IPR047854">
    <property type="entry name" value="RFC_lid"/>
</dbReference>
<dbReference type="EMBL" id="CAJZBQ010000030">
    <property type="protein sequence ID" value="CAG9322067.1"/>
    <property type="molecule type" value="Genomic_DNA"/>
</dbReference>
<dbReference type="GO" id="GO:0003677">
    <property type="term" value="F:DNA binding"/>
    <property type="evidence" value="ECO:0007669"/>
    <property type="project" value="InterPro"/>
</dbReference>
<evidence type="ECO:0000256" key="6">
    <source>
        <dbReference type="ARBA" id="ARBA00023242"/>
    </source>
</evidence>
<keyword evidence="5" id="KW-0067">ATP-binding</keyword>
<sequence>MAGTAMQLDEESDLPWVEKYRPNSLSDLVAHEAIISTITRFVEEKKLPHLLFYGPPGTGKTSTILAVAKQMYGKYFSSMALELNASDDRGINVVRDQIKAFASTQQIISKGVKLVILDEADSMTNAAQFALRRIIEKYTKTTRFCLIGNYVSKIIPALQSRCTRFRFMPLPYDVAATRIREISVCEGLNLTDDGLNALLDLGQGDMRKNLNILQSTSMAFKVIDSDAVYSCTGNPNPRLIDRLCEILLSMNFTEIYAEFNEDRITLGFALSDIIREIHKNMIKIDFPEKMKIFLIKRMSEIEMRLSSGASEKVQLGSLIGAFVEARALQF</sequence>
<keyword evidence="9" id="KW-1185">Reference proteome</keyword>
<dbReference type="InterPro" id="IPR027417">
    <property type="entry name" value="P-loop_NTPase"/>
</dbReference>
<dbReference type="Gene3D" id="1.20.272.10">
    <property type="match status" value="1"/>
</dbReference>
<accession>A0AAU9J8Q7</accession>
<dbReference type="SMART" id="SM00382">
    <property type="entry name" value="AAA"/>
    <property type="match status" value="1"/>
</dbReference>
<dbReference type="SUPFAM" id="SSF52540">
    <property type="entry name" value="P-loop containing nucleoside triphosphate hydrolases"/>
    <property type="match status" value="1"/>
</dbReference>
<protein>
    <recommendedName>
        <fullName evidence="7">AAA+ ATPase domain-containing protein</fullName>
    </recommendedName>
</protein>
<dbReference type="GO" id="GO:0005524">
    <property type="term" value="F:ATP binding"/>
    <property type="evidence" value="ECO:0007669"/>
    <property type="project" value="UniProtKB-KW"/>
</dbReference>
<evidence type="ECO:0000256" key="3">
    <source>
        <dbReference type="ARBA" id="ARBA00022705"/>
    </source>
</evidence>
<feature type="domain" description="AAA+ ATPase" evidence="7">
    <location>
        <begin position="46"/>
        <end position="173"/>
    </location>
</feature>
<evidence type="ECO:0000259" key="7">
    <source>
        <dbReference type="SMART" id="SM00382"/>
    </source>
</evidence>
<comment type="subcellular location">
    <subcellularLocation>
        <location evidence="1">Nucleus</location>
    </subcellularLocation>
</comment>
<dbReference type="GO" id="GO:0006281">
    <property type="term" value="P:DNA repair"/>
    <property type="evidence" value="ECO:0007669"/>
    <property type="project" value="TreeGrafter"/>
</dbReference>
<dbReference type="InterPro" id="IPR050238">
    <property type="entry name" value="DNA_Rep/Repair_Clamp_Loader"/>
</dbReference>
<dbReference type="AlphaFoldDB" id="A0AAU9J8Q7"/>
<evidence type="ECO:0000256" key="1">
    <source>
        <dbReference type="ARBA" id="ARBA00004123"/>
    </source>
</evidence>
<dbReference type="GO" id="GO:0016887">
    <property type="term" value="F:ATP hydrolysis activity"/>
    <property type="evidence" value="ECO:0007669"/>
    <property type="project" value="InterPro"/>
</dbReference>
<comment type="caution">
    <text evidence="8">The sequence shown here is derived from an EMBL/GenBank/DDBJ whole genome shotgun (WGS) entry which is preliminary data.</text>
</comment>
<reference evidence="8" key="1">
    <citation type="submission" date="2021-09" db="EMBL/GenBank/DDBJ databases">
        <authorList>
            <consortium name="AG Swart"/>
            <person name="Singh M."/>
            <person name="Singh A."/>
            <person name="Seah K."/>
            <person name="Emmerich C."/>
        </authorList>
    </citation>
    <scope>NUCLEOTIDE SEQUENCE</scope>
    <source>
        <strain evidence="8">ATCC30299</strain>
    </source>
</reference>
<dbReference type="PANTHER" id="PTHR11669">
    <property type="entry name" value="REPLICATION FACTOR C / DNA POLYMERASE III GAMMA-TAU SUBUNIT"/>
    <property type="match status" value="1"/>
</dbReference>
<dbReference type="Gene3D" id="3.40.50.300">
    <property type="entry name" value="P-loop containing nucleotide triphosphate hydrolases"/>
    <property type="match status" value="1"/>
</dbReference>
<evidence type="ECO:0000256" key="2">
    <source>
        <dbReference type="ARBA" id="ARBA00005378"/>
    </source>
</evidence>
<dbReference type="Pfam" id="PF08542">
    <property type="entry name" value="Rep_fac_C"/>
    <property type="match status" value="1"/>
</dbReference>
<dbReference type="SUPFAM" id="SSF48019">
    <property type="entry name" value="post-AAA+ oligomerization domain-like"/>
    <property type="match status" value="1"/>
</dbReference>
<keyword evidence="6" id="KW-0539">Nucleus</keyword>
<evidence type="ECO:0000256" key="5">
    <source>
        <dbReference type="ARBA" id="ARBA00022840"/>
    </source>
</evidence>
<dbReference type="GO" id="GO:0003689">
    <property type="term" value="F:DNA clamp loader activity"/>
    <property type="evidence" value="ECO:0007669"/>
    <property type="project" value="TreeGrafter"/>
</dbReference>
<proteinExistence type="inferred from homology"/>
<dbReference type="InterPro" id="IPR013748">
    <property type="entry name" value="Rep_factorC_C"/>
</dbReference>
<dbReference type="GO" id="GO:0006261">
    <property type="term" value="P:DNA-templated DNA replication"/>
    <property type="evidence" value="ECO:0007669"/>
    <property type="project" value="TreeGrafter"/>
</dbReference>
<dbReference type="InterPro" id="IPR008921">
    <property type="entry name" value="DNA_pol3_clamp-load_cplx_C"/>
</dbReference>
<organism evidence="8 9">
    <name type="scientific">Blepharisma stoltei</name>
    <dbReference type="NCBI Taxonomy" id="1481888"/>
    <lineage>
        <taxon>Eukaryota</taxon>
        <taxon>Sar</taxon>
        <taxon>Alveolata</taxon>
        <taxon>Ciliophora</taxon>
        <taxon>Postciliodesmatophora</taxon>
        <taxon>Heterotrichea</taxon>
        <taxon>Heterotrichida</taxon>
        <taxon>Blepharismidae</taxon>
        <taxon>Blepharisma</taxon>
    </lineage>
</organism>
<dbReference type="Proteomes" id="UP001162131">
    <property type="component" value="Unassembled WGS sequence"/>
</dbReference>
<dbReference type="Pfam" id="PF00004">
    <property type="entry name" value="AAA"/>
    <property type="match status" value="1"/>
</dbReference>
<dbReference type="CDD" id="cd00009">
    <property type="entry name" value="AAA"/>
    <property type="match status" value="1"/>
</dbReference>
<evidence type="ECO:0000313" key="9">
    <source>
        <dbReference type="Proteomes" id="UP001162131"/>
    </source>
</evidence>
<dbReference type="PANTHER" id="PTHR11669:SF9">
    <property type="entry name" value="REPLICATION FACTOR C SUBUNIT 5"/>
    <property type="match status" value="1"/>
</dbReference>
<dbReference type="Gene3D" id="1.10.8.60">
    <property type="match status" value="1"/>
</dbReference>
<name>A0AAU9J8Q7_9CILI</name>
<dbReference type="InterPro" id="IPR003959">
    <property type="entry name" value="ATPase_AAA_core"/>
</dbReference>
<dbReference type="GO" id="GO:0005634">
    <property type="term" value="C:nucleus"/>
    <property type="evidence" value="ECO:0007669"/>
    <property type="project" value="UniProtKB-SubCell"/>
</dbReference>
<dbReference type="CDD" id="cd18140">
    <property type="entry name" value="HLD_clamp_RFC"/>
    <property type="match status" value="1"/>
</dbReference>
<gene>
    <name evidence="8" type="ORF">BSTOLATCC_MIC30449</name>
</gene>